<dbReference type="AlphaFoldDB" id="A0A502FIH0"/>
<evidence type="ECO:0000256" key="4">
    <source>
        <dbReference type="SAM" id="MobiDB-lite"/>
    </source>
</evidence>
<protein>
    <submittedName>
        <fullName evidence="6">Acetyltransferase</fullName>
    </submittedName>
</protein>
<sequence length="235" mass="23721">MRCRAGPSRGPGFRSRKPRSPLLPERPRVVIIGGGGHAKVVIEALRAAGFPPPLGILDPRPPAPMVLGVPVLGGNERLERLRAEGAADAVVALGDNRLRQAMGGRLAELGFRLPPVLHPAAQLSPTARVLEGAVVMARACLGPDAEIGLLAIVNTAAVVEHDNRLGPAAHVAPGCALAGGVMVGERALVGVGSSVRPGMVIGADAVVGAGSAVVRDVPPGARVGGVPARPLGEGR</sequence>
<dbReference type="InterPro" id="IPR011004">
    <property type="entry name" value="Trimer_LpxA-like_sf"/>
</dbReference>
<dbReference type="OrthoDB" id="9815592at2"/>
<dbReference type="NCBIfam" id="TIGR03570">
    <property type="entry name" value="NeuD_NnaD"/>
    <property type="match status" value="1"/>
</dbReference>
<organism evidence="6 7">
    <name type="scientific">Muricoccus nepalensis</name>
    <dbReference type="NCBI Taxonomy" id="1854500"/>
    <lineage>
        <taxon>Bacteria</taxon>
        <taxon>Pseudomonadati</taxon>
        <taxon>Pseudomonadota</taxon>
        <taxon>Alphaproteobacteria</taxon>
        <taxon>Acetobacterales</taxon>
        <taxon>Roseomonadaceae</taxon>
        <taxon>Muricoccus</taxon>
    </lineage>
</organism>
<proteinExistence type="inferred from homology"/>
<evidence type="ECO:0000256" key="1">
    <source>
        <dbReference type="ARBA" id="ARBA00007274"/>
    </source>
</evidence>
<dbReference type="Gene3D" id="2.160.10.10">
    <property type="entry name" value="Hexapeptide repeat proteins"/>
    <property type="match status" value="1"/>
</dbReference>
<feature type="active site" description="Proton acceptor" evidence="2">
    <location>
        <position position="161"/>
    </location>
</feature>
<keyword evidence="7" id="KW-1185">Reference proteome</keyword>
<evidence type="ECO:0000313" key="7">
    <source>
        <dbReference type="Proteomes" id="UP000317078"/>
    </source>
</evidence>
<evidence type="ECO:0000313" key="6">
    <source>
        <dbReference type="EMBL" id="TPG49270.1"/>
    </source>
</evidence>
<dbReference type="InterPro" id="IPR041561">
    <property type="entry name" value="PglD_N"/>
</dbReference>
<feature type="domain" description="PglD N-terminal" evidence="5">
    <location>
        <begin position="28"/>
        <end position="102"/>
    </location>
</feature>
<dbReference type="GO" id="GO:0016740">
    <property type="term" value="F:transferase activity"/>
    <property type="evidence" value="ECO:0007669"/>
    <property type="project" value="UniProtKB-KW"/>
</dbReference>
<feature type="binding site" evidence="3">
    <location>
        <position position="170"/>
    </location>
    <ligand>
        <name>acetyl-CoA</name>
        <dbReference type="ChEBI" id="CHEBI:57288"/>
    </ligand>
</feature>
<dbReference type="Proteomes" id="UP000317078">
    <property type="component" value="Unassembled WGS sequence"/>
</dbReference>
<dbReference type="CDD" id="cd03360">
    <property type="entry name" value="LbH_AT_putative"/>
    <property type="match status" value="1"/>
</dbReference>
<dbReference type="SUPFAM" id="SSF51161">
    <property type="entry name" value="Trimeric LpxA-like enzymes"/>
    <property type="match status" value="1"/>
</dbReference>
<evidence type="ECO:0000256" key="2">
    <source>
        <dbReference type="PIRSR" id="PIRSR620019-1"/>
    </source>
</evidence>
<dbReference type="Gene3D" id="3.40.50.20">
    <property type="match status" value="1"/>
</dbReference>
<dbReference type="PANTHER" id="PTHR43300">
    <property type="entry name" value="ACETYLTRANSFERASE"/>
    <property type="match status" value="1"/>
</dbReference>
<comment type="caution">
    <text evidence="6">The sequence shown here is derived from an EMBL/GenBank/DDBJ whole genome shotgun (WGS) entry which is preliminary data.</text>
</comment>
<feature type="binding site" evidence="3">
    <location>
        <position position="94"/>
    </location>
    <ligand>
        <name>substrate</name>
    </ligand>
</feature>
<evidence type="ECO:0000256" key="3">
    <source>
        <dbReference type="PIRSR" id="PIRSR620019-2"/>
    </source>
</evidence>
<dbReference type="EMBL" id="RCZP01000030">
    <property type="protein sequence ID" value="TPG49270.1"/>
    <property type="molecule type" value="Genomic_DNA"/>
</dbReference>
<dbReference type="PANTHER" id="PTHR43300:SF7">
    <property type="entry name" value="UDP-N-ACETYLBACILLOSAMINE N-ACETYLTRANSFERASE"/>
    <property type="match status" value="1"/>
</dbReference>
<dbReference type="InterPro" id="IPR050179">
    <property type="entry name" value="Trans_hexapeptide_repeat"/>
</dbReference>
<keyword evidence="6" id="KW-0808">Transferase</keyword>
<dbReference type="Pfam" id="PF17836">
    <property type="entry name" value="PglD_N"/>
    <property type="match status" value="1"/>
</dbReference>
<feature type="site" description="Increases basicity of active site His" evidence="2">
    <location>
        <position position="162"/>
    </location>
</feature>
<accession>A0A502FIH0</accession>
<gene>
    <name evidence="6" type="ORF">EAH89_22050</name>
</gene>
<name>A0A502FIH0_9PROT</name>
<feature type="region of interest" description="Disordered" evidence="4">
    <location>
        <begin position="1"/>
        <end position="21"/>
    </location>
</feature>
<dbReference type="InterPro" id="IPR020019">
    <property type="entry name" value="AcTrfase_PglD-like"/>
</dbReference>
<reference evidence="6 7" key="1">
    <citation type="journal article" date="2019" name="Environ. Microbiol.">
        <title>Species interactions and distinct microbial communities in high Arctic permafrost affected cryosols are associated with the CH4 and CO2 gas fluxes.</title>
        <authorList>
            <person name="Altshuler I."/>
            <person name="Hamel J."/>
            <person name="Turney S."/>
            <person name="Magnuson E."/>
            <person name="Levesque R."/>
            <person name="Greer C."/>
            <person name="Whyte L.G."/>
        </authorList>
    </citation>
    <scope>NUCLEOTIDE SEQUENCE [LARGE SCALE GENOMIC DNA]</scope>
    <source>
        <strain evidence="6 7">S9.3B</strain>
    </source>
</reference>
<comment type="similarity">
    <text evidence="1">Belongs to the transferase hexapeptide repeat family.</text>
</comment>
<evidence type="ECO:0000259" key="5">
    <source>
        <dbReference type="Pfam" id="PF17836"/>
    </source>
</evidence>